<dbReference type="RefSeq" id="WP_116686765.1">
    <property type="nucleotide sequence ID" value="NZ_CAWNYD010000002.1"/>
</dbReference>
<dbReference type="InterPro" id="IPR001492">
    <property type="entry name" value="Flagellin"/>
</dbReference>
<proteinExistence type="inferred from homology"/>
<keyword evidence="2 4" id="KW-0964">Secreted</keyword>
<evidence type="ECO:0000313" key="8">
    <source>
        <dbReference type="Proteomes" id="UP000244906"/>
    </source>
</evidence>
<dbReference type="GO" id="GO:0009288">
    <property type="term" value="C:bacterial-type flagellum"/>
    <property type="evidence" value="ECO:0007669"/>
    <property type="project" value="UniProtKB-SubCell"/>
</dbReference>
<evidence type="ECO:0000313" key="7">
    <source>
        <dbReference type="EMBL" id="PVZ70696.1"/>
    </source>
</evidence>
<protein>
    <recommendedName>
        <fullName evidence="4">Flagellin</fullName>
    </recommendedName>
</protein>
<evidence type="ECO:0000256" key="1">
    <source>
        <dbReference type="ARBA" id="ARBA00005709"/>
    </source>
</evidence>
<sequence length="687" mass="70716">MAQVINTNVGSLNAQRQLNMSQKSQQTSMERLSSGLRINSAKDDAAGLAISTKFDSQVRGLEQANRNANDGISVAQTAEGSMQEMTSILQRMRELGLQSANDSNSSEERGFIQQEMDQMTEELDRISENTEFNGAKLLNSEQTKSFQIGANSGQTIDIELKDVSSKALGLTNTDAKGDLNSGRVGGGEIGAGDVNLNGVALGPIADISKNPDGTDATQGVTAKQVAADVNSKSAETGVTADAYNTVKGDKDASGVVRGLTIKVGGNNEVTINSDSKEELVTNINEKVAGVKASLSDDGELVLSNDNGDDIKIGGGVAGSGLTEKTNHGYVSLTSQDGSDIKMTTGKSGTNADVQALGFNVSNGADKLEGSTVDANTFTAKKDGVTGGETLTINGASIGSSVNGSLAAKVSAINSASSDSDVTADFRSEAKLDLGAAVQDKTNINGKKFEINGKEVALSNNYQTSTVATDASNNAIRKANAEQLIEDINGTEGLGVTATLDGNSVVLTAQDTGKEITLKDGDIGSAMNANVTGTAAGIDDLAAETKSALGSIQLTSTKGEDITIKGSEDGLKAFGLNEQGGDDTQVQSGLDVTSVSGSNDAIDRIDAALGKISEARADLGAKQNRLNSTINNNANVQQNLSAANSRIKDADFAKESSNLSRTQVLQQAGTSMLAQANQSTQSVLSLLG</sequence>
<dbReference type="Pfam" id="PF00669">
    <property type="entry name" value="Flagellin_N"/>
    <property type="match status" value="1"/>
</dbReference>
<comment type="caution">
    <text evidence="7">The sequence shown here is derived from an EMBL/GenBank/DDBJ whole genome shotgun (WGS) entry which is preliminary data.</text>
</comment>
<dbReference type="Gene3D" id="2.170.280.10">
    <property type="entry name" value="f41 fragment of flagellin, middle domain"/>
    <property type="match status" value="1"/>
</dbReference>
<dbReference type="AlphaFoldDB" id="A0A2V1H4Y0"/>
<evidence type="ECO:0000256" key="4">
    <source>
        <dbReference type="RuleBase" id="RU362073"/>
    </source>
</evidence>
<dbReference type="Gene3D" id="1.20.1330.10">
    <property type="entry name" value="f41 fragment of flagellin, N-terminal domain"/>
    <property type="match status" value="2"/>
</dbReference>
<keyword evidence="7" id="KW-0969">Cilium</keyword>
<feature type="domain" description="Flagellin N-terminal" evidence="5">
    <location>
        <begin position="5"/>
        <end position="143"/>
    </location>
</feature>
<dbReference type="EMBL" id="QDDL01000002">
    <property type="protein sequence ID" value="PVZ70696.1"/>
    <property type="molecule type" value="Genomic_DNA"/>
</dbReference>
<dbReference type="InterPro" id="IPR046358">
    <property type="entry name" value="Flagellin_C"/>
</dbReference>
<dbReference type="Pfam" id="PF00700">
    <property type="entry name" value="Flagellin_C"/>
    <property type="match status" value="1"/>
</dbReference>
<comment type="function">
    <text evidence="4">Flagellin is the subunit protein which polymerizes to form the filaments of bacterial flagella.</text>
</comment>
<evidence type="ECO:0000259" key="6">
    <source>
        <dbReference type="Pfam" id="PF00700"/>
    </source>
</evidence>
<keyword evidence="8" id="KW-1185">Reference proteome</keyword>
<feature type="domain" description="Flagellin C-terminal" evidence="6">
    <location>
        <begin position="601"/>
        <end position="686"/>
    </location>
</feature>
<keyword evidence="3 4" id="KW-0975">Bacterial flagellum</keyword>
<accession>A0A2V1H4Y0</accession>
<dbReference type="InterPro" id="IPR001029">
    <property type="entry name" value="Flagellin_N"/>
</dbReference>
<dbReference type="SUPFAM" id="SSF64518">
    <property type="entry name" value="Phase 1 flagellin"/>
    <property type="match status" value="2"/>
</dbReference>
<evidence type="ECO:0000259" key="5">
    <source>
        <dbReference type="Pfam" id="PF00669"/>
    </source>
</evidence>
<dbReference type="GO" id="GO:0005576">
    <property type="term" value="C:extracellular region"/>
    <property type="evidence" value="ECO:0007669"/>
    <property type="project" value="UniProtKB-SubCell"/>
</dbReference>
<organism evidence="7 8">
    <name type="scientific">Pelagibaculum spongiae</name>
    <dbReference type="NCBI Taxonomy" id="2080658"/>
    <lineage>
        <taxon>Bacteria</taxon>
        <taxon>Pseudomonadati</taxon>
        <taxon>Pseudomonadota</taxon>
        <taxon>Gammaproteobacteria</taxon>
        <taxon>Oceanospirillales</taxon>
        <taxon>Pelagibaculum</taxon>
    </lineage>
</organism>
<dbReference type="OrthoDB" id="9796789at2"/>
<name>A0A2V1H4Y0_9GAMM</name>
<reference evidence="7 8" key="1">
    <citation type="submission" date="2018-04" db="EMBL/GenBank/DDBJ databases">
        <title>Thalassorhabdus spongiae gen. nov., sp. nov., isolated from a marine sponge in South-West Iceland.</title>
        <authorList>
            <person name="Knobloch S."/>
            <person name="Daussin A."/>
            <person name="Johannsson R."/>
            <person name="Marteinsson V.T."/>
        </authorList>
    </citation>
    <scope>NUCLEOTIDE SEQUENCE [LARGE SCALE GENOMIC DNA]</scope>
    <source>
        <strain evidence="7 8">Hp12</strain>
    </source>
</reference>
<dbReference type="PANTHER" id="PTHR42792">
    <property type="entry name" value="FLAGELLIN"/>
    <property type="match status" value="1"/>
</dbReference>
<evidence type="ECO:0000256" key="3">
    <source>
        <dbReference type="ARBA" id="ARBA00023143"/>
    </source>
</evidence>
<comment type="similarity">
    <text evidence="1 4">Belongs to the bacterial flagellin family.</text>
</comment>
<gene>
    <name evidence="7" type="ORF">DC094_07840</name>
</gene>
<dbReference type="PANTHER" id="PTHR42792:SF2">
    <property type="entry name" value="FLAGELLIN"/>
    <property type="match status" value="1"/>
</dbReference>
<dbReference type="PRINTS" id="PR00207">
    <property type="entry name" value="FLAGELLIN"/>
</dbReference>
<evidence type="ECO:0000256" key="2">
    <source>
        <dbReference type="ARBA" id="ARBA00022525"/>
    </source>
</evidence>
<dbReference type="Gene3D" id="2.30.220.10">
    <property type="entry name" value="f41 fragment of flagellin, C-terminal domain"/>
    <property type="match status" value="1"/>
</dbReference>
<keyword evidence="7" id="KW-0966">Cell projection</keyword>
<dbReference type="Proteomes" id="UP000244906">
    <property type="component" value="Unassembled WGS sequence"/>
</dbReference>
<comment type="subcellular location">
    <subcellularLocation>
        <location evidence="4">Secreted</location>
    </subcellularLocation>
    <subcellularLocation>
        <location evidence="4">Bacterial flagellum</location>
    </subcellularLocation>
</comment>
<dbReference type="GO" id="GO:0005198">
    <property type="term" value="F:structural molecule activity"/>
    <property type="evidence" value="ECO:0007669"/>
    <property type="project" value="UniProtKB-UniRule"/>
</dbReference>
<keyword evidence="7" id="KW-0282">Flagellum</keyword>